<dbReference type="EMBL" id="CAXDID020000151">
    <property type="protein sequence ID" value="CAL6041834.1"/>
    <property type="molecule type" value="Genomic_DNA"/>
</dbReference>
<keyword evidence="4" id="KW-1185">Reference proteome</keyword>
<keyword evidence="1" id="KW-0812">Transmembrane</keyword>
<dbReference type="EMBL" id="CATOUU010000643">
    <property type="protein sequence ID" value="CAI9937074.1"/>
    <property type="molecule type" value="Genomic_DNA"/>
</dbReference>
<feature type="transmembrane region" description="Helical" evidence="1">
    <location>
        <begin position="12"/>
        <end position="31"/>
    </location>
</feature>
<gene>
    <name evidence="2" type="ORF">HINF_LOCUS24719</name>
    <name evidence="3" type="ORF">HINF_LOCUS39306</name>
</gene>
<feature type="transmembrane region" description="Helical" evidence="1">
    <location>
        <begin position="43"/>
        <end position="64"/>
    </location>
</feature>
<reference evidence="2" key="1">
    <citation type="submission" date="2023-06" db="EMBL/GenBank/DDBJ databases">
        <authorList>
            <person name="Kurt Z."/>
        </authorList>
    </citation>
    <scope>NUCLEOTIDE SEQUENCE</scope>
</reference>
<reference evidence="3 4" key="2">
    <citation type="submission" date="2024-07" db="EMBL/GenBank/DDBJ databases">
        <authorList>
            <person name="Akdeniz Z."/>
        </authorList>
    </citation>
    <scope>NUCLEOTIDE SEQUENCE [LARGE SCALE GENOMIC DNA]</scope>
</reference>
<feature type="transmembrane region" description="Helical" evidence="1">
    <location>
        <begin position="204"/>
        <end position="222"/>
    </location>
</feature>
<evidence type="ECO:0000313" key="2">
    <source>
        <dbReference type="EMBL" id="CAI9937074.1"/>
    </source>
</evidence>
<feature type="transmembrane region" description="Helical" evidence="1">
    <location>
        <begin position="123"/>
        <end position="143"/>
    </location>
</feature>
<sequence>MRQYDYNGVMTMQIILCALDIFMQGIILVIYKNREKFFIMSRQMLVIAFYSSKIIGDIISIAVASSSHNISDLYEQIRATTDLELVKIFCSKSIPSSILSLLCATSFSLLFQQKSQRLIKGSVLTVVSAIVLIELILMIVAIVKNPHPEISSVKKINQIIFYVDLGYSGIFIISVVILFAGIWGRRRDYLLLDCLNKVYMHAKYEIALYSVYIISTAIHFGSRLVFDFGLYYYQPFVVYDSLFQIIYGLLFGLVFIPPTTFQRRLEKKEIEMMSVQDRTEIGLDDEISLL</sequence>
<name>A0AA86U1T6_9EUKA</name>
<dbReference type="AlphaFoldDB" id="A0AA86U1T6"/>
<protein>
    <submittedName>
        <fullName evidence="3">Hypothetical_protein</fullName>
    </submittedName>
</protein>
<feature type="transmembrane region" description="Helical" evidence="1">
    <location>
        <begin position="159"/>
        <end position="183"/>
    </location>
</feature>
<accession>A0AA86U1T6</accession>
<dbReference type="Proteomes" id="UP001642409">
    <property type="component" value="Unassembled WGS sequence"/>
</dbReference>
<feature type="transmembrane region" description="Helical" evidence="1">
    <location>
        <begin position="242"/>
        <end position="261"/>
    </location>
</feature>
<feature type="transmembrane region" description="Helical" evidence="1">
    <location>
        <begin position="93"/>
        <end position="111"/>
    </location>
</feature>
<keyword evidence="1" id="KW-1133">Transmembrane helix</keyword>
<organism evidence="2">
    <name type="scientific">Hexamita inflata</name>
    <dbReference type="NCBI Taxonomy" id="28002"/>
    <lineage>
        <taxon>Eukaryota</taxon>
        <taxon>Metamonada</taxon>
        <taxon>Diplomonadida</taxon>
        <taxon>Hexamitidae</taxon>
        <taxon>Hexamitinae</taxon>
        <taxon>Hexamita</taxon>
    </lineage>
</organism>
<proteinExistence type="predicted"/>
<evidence type="ECO:0000256" key="1">
    <source>
        <dbReference type="SAM" id="Phobius"/>
    </source>
</evidence>
<evidence type="ECO:0000313" key="3">
    <source>
        <dbReference type="EMBL" id="CAL6041834.1"/>
    </source>
</evidence>
<evidence type="ECO:0000313" key="4">
    <source>
        <dbReference type="Proteomes" id="UP001642409"/>
    </source>
</evidence>
<keyword evidence="1" id="KW-0472">Membrane</keyword>
<comment type="caution">
    <text evidence="2">The sequence shown here is derived from an EMBL/GenBank/DDBJ whole genome shotgun (WGS) entry which is preliminary data.</text>
</comment>